<dbReference type="AlphaFoldDB" id="A0A812VY32"/>
<dbReference type="OrthoDB" id="411264at2759"/>
<keyword evidence="2" id="KW-1185">Reference proteome</keyword>
<gene>
    <name evidence="1" type="ORF">SPIL2461_LOCUS17744</name>
</gene>
<evidence type="ECO:0000313" key="1">
    <source>
        <dbReference type="EMBL" id="CAE7658038.1"/>
    </source>
</evidence>
<feature type="non-terminal residue" evidence="1">
    <location>
        <position position="92"/>
    </location>
</feature>
<dbReference type="Proteomes" id="UP000649617">
    <property type="component" value="Unassembled WGS sequence"/>
</dbReference>
<evidence type="ECO:0000313" key="2">
    <source>
        <dbReference type="Proteomes" id="UP000649617"/>
    </source>
</evidence>
<proteinExistence type="predicted"/>
<reference evidence="1" key="1">
    <citation type="submission" date="2021-02" db="EMBL/GenBank/DDBJ databases">
        <authorList>
            <person name="Dougan E. K."/>
            <person name="Rhodes N."/>
            <person name="Thang M."/>
            <person name="Chan C."/>
        </authorList>
    </citation>
    <scope>NUCLEOTIDE SEQUENCE</scope>
</reference>
<dbReference type="EMBL" id="CAJNIZ010043357">
    <property type="protein sequence ID" value="CAE7658038.1"/>
    <property type="molecule type" value="Genomic_DNA"/>
</dbReference>
<accession>A0A812VY32</accession>
<comment type="caution">
    <text evidence="1">The sequence shown here is derived from an EMBL/GenBank/DDBJ whole genome shotgun (WGS) entry which is preliminary data.</text>
</comment>
<sequence length="92" mass="10805">QFGFSLYRLSGMINAMFVHRDVAPLLGGAEVDEVFCFNNVWQDHSVIRYLHWELIHDWRTGSVDDALHHAWNNFTCLDWIFNLSHIPFMLAV</sequence>
<organism evidence="1 2">
    <name type="scientific">Symbiodinium pilosum</name>
    <name type="common">Dinoflagellate</name>
    <dbReference type="NCBI Taxonomy" id="2952"/>
    <lineage>
        <taxon>Eukaryota</taxon>
        <taxon>Sar</taxon>
        <taxon>Alveolata</taxon>
        <taxon>Dinophyceae</taxon>
        <taxon>Suessiales</taxon>
        <taxon>Symbiodiniaceae</taxon>
        <taxon>Symbiodinium</taxon>
    </lineage>
</organism>
<name>A0A812VY32_SYMPI</name>
<protein>
    <submittedName>
        <fullName evidence="1">Uncharacterized protein</fullName>
    </submittedName>
</protein>